<reference evidence="2 3" key="1">
    <citation type="submission" date="2023-03" db="EMBL/GenBank/DDBJ databases">
        <title>Fodinicurvata sp. CAU 1616 isolated from sea sendiment.</title>
        <authorList>
            <person name="Kim W."/>
        </authorList>
    </citation>
    <scope>NUCLEOTIDE SEQUENCE [LARGE SCALE GENOMIC DNA]</scope>
    <source>
        <strain evidence="2 3">CAU 1616</strain>
    </source>
</reference>
<comment type="caution">
    <text evidence="2">The sequence shown here is derived from an EMBL/GenBank/DDBJ whole genome shotgun (WGS) entry which is preliminary data.</text>
</comment>
<dbReference type="RefSeq" id="WP_275819634.1">
    <property type="nucleotide sequence ID" value="NZ_JARHUD010000001.1"/>
</dbReference>
<evidence type="ECO:0000313" key="2">
    <source>
        <dbReference type="EMBL" id="MDF2094816.1"/>
    </source>
</evidence>
<evidence type="ECO:0000259" key="1">
    <source>
        <dbReference type="Pfam" id="PF00561"/>
    </source>
</evidence>
<protein>
    <submittedName>
        <fullName evidence="2">Alpha/beta hydrolase</fullName>
    </submittedName>
</protein>
<dbReference type="InterPro" id="IPR000073">
    <property type="entry name" value="AB_hydrolase_1"/>
</dbReference>
<feature type="domain" description="AB hydrolase-1" evidence="1">
    <location>
        <begin position="34"/>
        <end position="266"/>
    </location>
</feature>
<organism evidence="2 3">
    <name type="scientific">Aquibaculum arenosum</name>
    <dbReference type="NCBI Taxonomy" id="3032591"/>
    <lineage>
        <taxon>Bacteria</taxon>
        <taxon>Pseudomonadati</taxon>
        <taxon>Pseudomonadota</taxon>
        <taxon>Alphaproteobacteria</taxon>
        <taxon>Rhodospirillales</taxon>
        <taxon>Rhodovibrionaceae</taxon>
        <taxon>Aquibaculum</taxon>
    </lineage>
</organism>
<dbReference type="InterPro" id="IPR029058">
    <property type="entry name" value="AB_hydrolase_fold"/>
</dbReference>
<evidence type="ECO:0000313" key="3">
    <source>
        <dbReference type="Proteomes" id="UP001215503"/>
    </source>
</evidence>
<keyword evidence="3" id="KW-1185">Reference proteome</keyword>
<dbReference type="GO" id="GO:0016787">
    <property type="term" value="F:hydrolase activity"/>
    <property type="evidence" value="ECO:0007669"/>
    <property type="project" value="UniProtKB-KW"/>
</dbReference>
<keyword evidence="2" id="KW-0378">Hydrolase</keyword>
<name>A0ABT5YIP4_9PROT</name>
<dbReference type="PANTHER" id="PTHR43798">
    <property type="entry name" value="MONOACYLGLYCEROL LIPASE"/>
    <property type="match status" value="1"/>
</dbReference>
<dbReference type="InterPro" id="IPR050266">
    <property type="entry name" value="AB_hydrolase_sf"/>
</dbReference>
<proteinExistence type="predicted"/>
<dbReference type="SUPFAM" id="SSF53474">
    <property type="entry name" value="alpha/beta-Hydrolases"/>
    <property type="match status" value="1"/>
</dbReference>
<gene>
    <name evidence="2" type="ORF">P2G67_02360</name>
</gene>
<accession>A0ABT5YIP4</accession>
<dbReference type="Gene3D" id="3.40.50.1820">
    <property type="entry name" value="alpha/beta hydrolase"/>
    <property type="match status" value="1"/>
</dbReference>
<sequence length="285" mass="31400">MQQSAKLRHFRGLSLSGFHRVAYREWGAADAKRTLICVHGLTRNGRDFDELAAAAAARGWRVVCPDVVGRGDSEPLADPSGYAFPQYLQDMNALLARLDVEEVDWVGTSMGGLIGMFLAAIPGTPLRRLMMNDIGPFLPAEALSRLSQQVGEQPSWPDYKSAYADLRAAYVGFGPLTEAQWQRLVERSLTAEGKGWRRNYDPAIGKAFAGSLEGDVDLWPFWDQLRLPVLVYRGAQSELLTPETAREMSERGPRAQVVEIAGSGHAPALMSDQQISPILDWLSSN</sequence>
<dbReference type="PRINTS" id="PR00111">
    <property type="entry name" value="ABHYDROLASE"/>
</dbReference>
<dbReference type="EMBL" id="JARHUD010000001">
    <property type="protein sequence ID" value="MDF2094816.1"/>
    <property type="molecule type" value="Genomic_DNA"/>
</dbReference>
<dbReference type="Pfam" id="PF00561">
    <property type="entry name" value="Abhydrolase_1"/>
    <property type="match status" value="1"/>
</dbReference>
<dbReference type="Proteomes" id="UP001215503">
    <property type="component" value="Unassembled WGS sequence"/>
</dbReference>
<dbReference type="PANTHER" id="PTHR43798:SF33">
    <property type="entry name" value="HYDROLASE, PUTATIVE (AFU_ORTHOLOGUE AFUA_2G14860)-RELATED"/>
    <property type="match status" value="1"/>
</dbReference>